<dbReference type="Pfam" id="PF00078">
    <property type="entry name" value="RVT_1"/>
    <property type="match status" value="1"/>
</dbReference>
<evidence type="ECO:0000313" key="2">
    <source>
        <dbReference type="EMBL" id="CAC5408380.1"/>
    </source>
</evidence>
<dbReference type="AlphaFoldDB" id="A0A6J8DNC0"/>
<keyword evidence="3" id="KW-1185">Reference proteome</keyword>
<dbReference type="Proteomes" id="UP000507470">
    <property type="component" value="Unassembled WGS sequence"/>
</dbReference>
<dbReference type="EMBL" id="CACVKT020007531">
    <property type="protein sequence ID" value="CAC5408380.1"/>
    <property type="molecule type" value="Genomic_DNA"/>
</dbReference>
<feature type="domain" description="Reverse transcriptase" evidence="1">
    <location>
        <begin position="27"/>
        <end position="119"/>
    </location>
</feature>
<accession>A0A6J8DNC0</accession>
<sequence length="152" mass="17062">MDLVEMDDIECYLLKLDQEKAFDRAGHELKNSVKQGCPISALLYVLLAEPLSIAIKKNCEIRGVVIPNTNVEEKVFVHADDTTLTLVDKNSVSENISVLELYEKASGQKLNKRKSEVLALGKGKICSNDLKFWKIKECDEVLQLLGIWVGKK</sequence>
<dbReference type="OrthoDB" id="6143068at2759"/>
<organism evidence="2 3">
    <name type="scientific">Mytilus coruscus</name>
    <name type="common">Sea mussel</name>
    <dbReference type="NCBI Taxonomy" id="42192"/>
    <lineage>
        <taxon>Eukaryota</taxon>
        <taxon>Metazoa</taxon>
        <taxon>Spiralia</taxon>
        <taxon>Lophotrochozoa</taxon>
        <taxon>Mollusca</taxon>
        <taxon>Bivalvia</taxon>
        <taxon>Autobranchia</taxon>
        <taxon>Pteriomorphia</taxon>
        <taxon>Mytilida</taxon>
        <taxon>Mytiloidea</taxon>
        <taxon>Mytilidae</taxon>
        <taxon>Mytilinae</taxon>
        <taxon>Mytilus</taxon>
    </lineage>
</organism>
<protein>
    <recommendedName>
        <fullName evidence="1">Reverse transcriptase domain-containing protein</fullName>
    </recommendedName>
</protein>
<gene>
    <name evidence="2" type="ORF">MCOR_41782</name>
</gene>
<reference evidence="2 3" key="1">
    <citation type="submission" date="2020-06" db="EMBL/GenBank/DDBJ databases">
        <authorList>
            <person name="Li R."/>
            <person name="Bekaert M."/>
        </authorList>
    </citation>
    <scope>NUCLEOTIDE SEQUENCE [LARGE SCALE GENOMIC DNA]</scope>
    <source>
        <strain evidence="3">wild</strain>
    </source>
</reference>
<proteinExistence type="predicted"/>
<name>A0A6J8DNC0_MYTCO</name>
<evidence type="ECO:0000313" key="3">
    <source>
        <dbReference type="Proteomes" id="UP000507470"/>
    </source>
</evidence>
<evidence type="ECO:0000259" key="1">
    <source>
        <dbReference type="Pfam" id="PF00078"/>
    </source>
</evidence>
<dbReference type="InterPro" id="IPR000477">
    <property type="entry name" value="RT_dom"/>
</dbReference>